<keyword evidence="4" id="KW-1185">Reference proteome</keyword>
<dbReference type="PATRIC" id="fig|1163745.3.peg.1145"/>
<sequence length="319" mass="36673">MEQNKKNLEDLDISKDIQKISKNISGATLEELSLKTLDKNLQILRDIGVQEICKATKIASKNINYLLEKRYEALSRVHARGFIQILEREYKIDLSAWMIEFDKVCIFKEGVGENLTKNQEASLEEKATHKHKIELDYSINQANISLSKKSSKWKVFVLIGIILVLILIIFVAQNSLSNDPSLKEESHKELEKSPIANPKSSSDSNLSEEATLEPQQDKSTKLDKEEELEAIYIMPKQDVWVEVIDLDEKKNSFQKILKENYSLATNKHRLLLHFGHGNLALKSRGELQTFSDNKTKRFLYEPAKGLELINESQYKKLQQ</sequence>
<feature type="transmembrane region" description="Helical" evidence="2">
    <location>
        <begin position="155"/>
        <end position="172"/>
    </location>
</feature>
<proteinExistence type="predicted"/>
<evidence type="ECO:0000313" key="4">
    <source>
        <dbReference type="Proteomes" id="UP000005013"/>
    </source>
</evidence>
<dbReference type="EMBL" id="CP003481">
    <property type="protein sequence ID" value="AFI06085.1"/>
    <property type="molecule type" value="Genomic_DNA"/>
</dbReference>
<evidence type="ECO:0008006" key="5">
    <source>
        <dbReference type="Google" id="ProtNLM"/>
    </source>
</evidence>
<keyword evidence="2" id="KW-0472">Membrane</keyword>
<dbReference type="Proteomes" id="UP000005013">
    <property type="component" value="Chromosome"/>
</dbReference>
<reference evidence="3 4" key="1">
    <citation type="journal article" date="2013" name="PLoS ONE">
        <title>Sequence Divergence and Conservation in Genomes ofHelicobacter cetorum Strains from a Dolphin and a Whale.</title>
        <authorList>
            <person name="Kersulyte D."/>
            <person name="Rossi M."/>
            <person name="Berg D.E."/>
        </authorList>
    </citation>
    <scope>NUCLEOTIDE SEQUENCE [LARGE SCALE GENOMIC DNA]</scope>
    <source>
        <strain evidence="3 4">MIT 99-5656</strain>
    </source>
</reference>
<keyword evidence="2" id="KW-1133">Transmembrane helix</keyword>
<dbReference type="KEGG" id="hcm:HCD_05415"/>
<dbReference type="STRING" id="1163745.HCD_05415"/>
<name>I0ET16_HELCM</name>
<feature type="compositionally biased region" description="Basic and acidic residues" evidence="1">
    <location>
        <begin position="181"/>
        <end position="192"/>
    </location>
</feature>
<organism evidence="3 4">
    <name type="scientific">Helicobacter cetorum (strain ATCC BAA-540 / CCUG 52418 / MIT 99-5656)</name>
    <dbReference type="NCBI Taxonomy" id="1163745"/>
    <lineage>
        <taxon>Bacteria</taxon>
        <taxon>Pseudomonadati</taxon>
        <taxon>Campylobacterota</taxon>
        <taxon>Epsilonproteobacteria</taxon>
        <taxon>Campylobacterales</taxon>
        <taxon>Helicobacteraceae</taxon>
        <taxon>Helicobacter</taxon>
    </lineage>
</organism>
<evidence type="ECO:0000256" key="1">
    <source>
        <dbReference type="SAM" id="MobiDB-lite"/>
    </source>
</evidence>
<gene>
    <name evidence="3" type="ordered locus">HCD_05415</name>
</gene>
<evidence type="ECO:0000256" key="2">
    <source>
        <dbReference type="SAM" id="Phobius"/>
    </source>
</evidence>
<dbReference type="RefSeq" id="WP_014659573.1">
    <property type="nucleotide sequence ID" value="NC_017735.1"/>
</dbReference>
<evidence type="ECO:0000313" key="3">
    <source>
        <dbReference type="EMBL" id="AFI06085.1"/>
    </source>
</evidence>
<dbReference type="eggNOG" id="COG1426">
    <property type="taxonomic scope" value="Bacteria"/>
</dbReference>
<dbReference type="AlphaFoldDB" id="I0ET16"/>
<feature type="compositionally biased region" description="Polar residues" evidence="1">
    <location>
        <begin position="198"/>
        <end position="208"/>
    </location>
</feature>
<dbReference type="OrthoDB" id="5372824at2"/>
<keyword evidence="2" id="KW-0812">Transmembrane</keyword>
<feature type="region of interest" description="Disordered" evidence="1">
    <location>
        <begin position="181"/>
        <end position="223"/>
    </location>
</feature>
<accession>I0ET16</accession>
<protein>
    <recommendedName>
        <fullName evidence="5">Sialidase A</fullName>
    </recommendedName>
</protein>
<dbReference type="HOGENOM" id="CLU_073271_0_0_7"/>